<dbReference type="FunFam" id="3.40.50.970:FF:000007">
    <property type="entry name" value="Acetolactate synthase"/>
    <property type="match status" value="1"/>
</dbReference>
<evidence type="ECO:0000256" key="5">
    <source>
        <dbReference type="ARBA" id="ARBA00022605"/>
    </source>
</evidence>
<evidence type="ECO:0000256" key="6">
    <source>
        <dbReference type="ARBA" id="ARBA00023052"/>
    </source>
</evidence>
<dbReference type="PANTHER" id="PTHR18968">
    <property type="entry name" value="THIAMINE PYROPHOSPHATE ENZYMES"/>
    <property type="match status" value="1"/>
</dbReference>
<evidence type="ECO:0000256" key="1">
    <source>
        <dbReference type="ARBA" id="ARBA00004974"/>
    </source>
</evidence>
<keyword evidence="9 13" id="KW-0808">Transferase</keyword>
<dbReference type="GO" id="GO:0050660">
    <property type="term" value="F:flavin adenine dinucleotide binding"/>
    <property type="evidence" value="ECO:0007669"/>
    <property type="project" value="InterPro"/>
</dbReference>
<dbReference type="InterPro" id="IPR029061">
    <property type="entry name" value="THDP-binding"/>
</dbReference>
<dbReference type="Proteomes" id="UP000260828">
    <property type="component" value="Unassembled WGS sequence"/>
</dbReference>
<comment type="catalytic activity">
    <reaction evidence="8 9">
        <text>2 pyruvate + H(+) = (2S)-2-acetolactate + CO2</text>
        <dbReference type="Rhea" id="RHEA:25249"/>
        <dbReference type="ChEBI" id="CHEBI:15361"/>
        <dbReference type="ChEBI" id="CHEBI:15378"/>
        <dbReference type="ChEBI" id="CHEBI:16526"/>
        <dbReference type="ChEBI" id="CHEBI:58476"/>
        <dbReference type="EC" id="2.2.1.6"/>
    </reaction>
</comment>
<dbReference type="AlphaFoldDB" id="A0A3E3IJF4"/>
<dbReference type="PROSITE" id="PS00187">
    <property type="entry name" value="TPP_ENZYMES"/>
    <property type="match status" value="1"/>
</dbReference>
<evidence type="ECO:0000256" key="8">
    <source>
        <dbReference type="ARBA" id="ARBA00048670"/>
    </source>
</evidence>
<dbReference type="EMBL" id="QVME01000006">
    <property type="protein sequence ID" value="RGE67061.1"/>
    <property type="molecule type" value="Genomic_DNA"/>
</dbReference>
<dbReference type="PANTHER" id="PTHR18968:SF13">
    <property type="entry name" value="ACETOLACTATE SYNTHASE CATALYTIC SUBUNIT, MITOCHONDRIAL"/>
    <property type="match status" value="1"/>
</dbReference>
<evidence type="ECO:0000259" key="10">
    <source>
        <dbReference type="Pfam" id="PF00205"/>
    </source>
</evidence>
<dbReference type="Gene3D" id="3.40.50.1220">
    <property type="entry name" value="TPP-binding domain"/>
    <property type="match status" value="1"/>
</dbReference>
<evidence type="ECO:0000259" key="12">
    <source>
        <dbReference type="Pfam" id="PF02776"/>
    </source>
</evidence>
<evidence type="ECO:0000256" key="3">
    <source>
        <dbReference type="ARBA" id="ARBA00007812"/>
    </source>
</evidence>
<dbReference type="GO" id="GO:0030976">
    <property type="term" value="F:thiamine pyrophosphate binding"/>
    <property type="evidence" value="ECO:0007669"/>
    <property type="project" value="UniProtKB-UniRule"/>
</dbReference>
<dbReference type="GO" id="GO:0000287">
    <property type="term" value="F:magnesium ion binding"/>
    <property type="evidence" value="ECO:0007669"/>
    <property type="project" value="UniProtKB-UniRule"/>
</dbReference>
<dbReference type="NCBIfam" id="TIGR00118">
    <property type="entry name" value="acolac_lg"/>
    <property type="match status" value="1"/>
</dbReference>
<dbReference type="EC" id="2.2.1.6" evidence="4 9"/>
<gene>
    <name evidence="13" type="primary">ilvB</name>
    <name evidence="13" type="ORF">DXC40_12390</name>
</gene>
<comment type="pathway">
    <text evidence="2 9">Amino-acid biosynthesis; L-valine biosynthesis; L-valine from pyruvate: step 1/4.</text>
</comment>
<keyword evidence="9" id="KW-0460">Magnesium</keyword>
<comment type="cofactor">
    <cofactor evidence="9">
        <name>thiamine diphosphate</name>
        <dbReference type="ChEBI" id="CHEBI:58937"/>
    </cofactor>
    <text evidence="9">Binds 1 thiamine pyrophosphate per subunit.</text>
</comment>
<dbReference type="UniPathway" id="UPA00049">
    <property type="reaction ID" value="UER00059"/>
</dbReference>
<dbReference type="SUPFAM" id="SSF52518">
    <property type="entry name" value="Thiamin diphosphate-binding fold (THDP-binding)"/>
    <property type="match status" value="2"/>
</dbReference>
<comment type="pathway">
    <text evidence="1 9">Amino-acid biosynthesis; L-isoleucine biosynthesis; L-isoleucine from 2-oxobutanoate: step 1/4.</text>
</comment>
<keyword evidence="7 9" id="KW-0100">Branched-chain amino acid biosynthesis</keyword>
<evidence type="ECO:0000256" key="7">
    <source>
        <dbReference type="ARBA" id="ARBA00023304"/>
    </source>
</evidence>
<dbReference type="InterPro" id="IPR012000">
    <property type="entry name" value="Thiamin_PyroP_enz_cen_dom"/>
</dbReference>
<feature type="domain" description="Thiamine pyrophosphate enzyme TPP-binding" evidence="11">
    <location>
        <begin position="401"/>
        <end position="548"/>
    </location>
</feature>
<dbReference type="GO" id="GO:0005948">
    <property type="term" value="C:acetolactate synthase complex"/>
    <property type="evidence" value="ECO:0007669"/>
    <property type="project" value="TreeGrafter"/>
</dbReference>
<keyword evidence="5 9" id="KW-0028">Amino-acid biosynthesis</keyword>
<comment type="similarity">
    <text evidence="3 9">Belongs to the TPP enzyme family.</text>
</comment>
<name>A0A3E3IJF4_9FIRM</name>
<dbReference type="Pfam" id="PF02775">
    <property type="entry name" value="TPP_enzyme_C"/>
    <property type="match status" value="1"/>
</dbReference>
<protein>
    <recommendedName>
        <fullName evidence="4 9">Acetolactate synthase</fullName>
        <ecNumber evidence="4 9">2.2.1.6</ecNumber>
    </recommendedName>
</protein>
<dbReference type="Pfam" id="PF02776">
    <property type="entry name" value="TPP_enzyme_N"/>
    <property type="match status" value="1"/>
</dbReference>
<feature type="domain" description="Thiamine pyrophosphate enzyme central" evidence="10">
    <location>
        <begin position="213"/>
        <end position="346"/>
    </location>
</feature>
<dbReference type="InterPro" id="IPR011766">
    <property type="entry name" value="TPP_enzyme_TPP-bd"/>
</dbReference>
<dbReference type="InterPro" id="IPR000399">
    <property type="entry name" value="TPP-bd_CS"/>
</dbReference>
<accession>A0A3E3IJF4</accession>
<dbReference type="InterPro" id="IPR029035">
    <property type="entry name" value="DHS-like_NAD/FAD-binding_dom"/>
</dbReference>
<dbReference type="InterPro" id="IPR012001">
    <property type="entry name" value="Thiamin_PyroP_enz_TPP-bd_dom"/>
</dbReference>
<dbReference type="InterPro" id="IPR045229">
    <property type="entry name" value="TPP_enz"/>
</dbReference>
<dbReference type="GO" id="GO:0009099">
    <property type="term" value="P:L-valine biosynthetic process"/>
    <property type="evidence" value="ECO:0007669"/>
    <property type="project" value="UniProtKB-UniPathway"/>
</dbReference>
<organism evidence="13 14">
    <name type="scientific">Anaerotruncus colihominis</name>
    <dbReference type="NCBI Taxonomy" id="169435"/>
    <lineage>
        <taxon>Bacteria</taxon>
        <taxon>Bacillati</taxon>
        <taxon>Bacillota</taxon>
        <taxon>Clostridia</taxon>
        <taxon>Eubacteriales</taxon>
        <taxon>Oscillospiraceae</taxon>
        <taxon>Anaerotruncus</taxon>
    </lineage>
</organism>
<comment type="caution">
    <text evidence="13">The sequence shown here is derived from an EMBL/GenBank/DDBJ whole genome shotgun (WGS) entry which is preliminary data.</text>
</comment>
<dbReference type="CDD" id="cd07035">
    <property type="entry name" value="TPP_PYR_POX_like"/>
    <property type="match status" value="1"/>
</dbReference>
<evidence type="ECO:0000256" key="2">
    <source>
        <dbReference type="ARBA" id="ARBA00005025"/>
    </source>
</evidence>
<proteinExistence type="inferred from homology"/>
<evidence type="ECO:0000313" key="14">
    <source>
        <dbReference type="Proteomes" id="UP000260828"/>
    </source>
</evidence>
<dbReference type="Pfam" id="PF00205">
    <property type="entry name" value="TPP_enzyme_M"/>
    <property type="match status" value="1"/>
</dbReference>
<dbReference type="GO" id="GO:0003984">
    <property type="term" value="F:acetolactate synthase activity"/>
    <property type="evidence" value="ECO:0007669"/>
    <property type="project" value="UniProtKB-EC"/>
</dbReference>
<sequence length="557" mass="59088">MLSERFEEDTGFHDRSEEVPAMIISGAQAMVNCLEAQGVSVVFGYPGAAICPFYDCLAQSGIRHILVRSEQNAGHAASGYARVAGRPGVCIATSGPGATNLLTALATAYADSIPLVAITGQVETGLLGRDVFQEVDTTGAASPFIKYSYLVEDARDIPRVFREAFYIASTGRPGPVLIDMPVDIQRAQLDFAYPETVSIRGYKPRIQGHAGQVERVARALCAARRPLLVVGGGAVGARGSVRRLCEMCGLPAVSTMMGIGTLPSKHPLYFGMLGQSGAPAANEAVGQSDLLMILGARADNRAMGRPGCLGADKTVIHIDIDTAEIGKNVGTTIPLVGDAAAVLAQLCERRLHGDWQEWTAWLDSLRDCPRAPAEAAGFIDPEAFVRLLSQELDGDAVYVSDVGQNQIWSARNYDARGGLFLTTGGMGTMGYALPAAIGARLAAPGRQVVAVCGDGAFQMEMMELATANQHGVTVKLVVMNNQMLGMVREIQHDGYGGRETAVALGGGPGLSKIAEAYQIRYLRLDAMENARETVRAFLKTDDSCILECAVDPRAATH</sequence>
<comment type="cofactor">
    <cofactor evidence="9">
        <name>Mg(2+)</name>
        <dbReference type="ChEBI" id="CHEBI:18420"/>
    </cofactor>
    <text evidence="9">Binds 1 Mg(2+) ion per subunit.</text>
</comment>
<keyword evidence="9" id="KW-0479">Metal-binding</keyword>
<reference evidence="13 14" key="1">
    <citation type="submission" date="2018-08" db="EMBL/GenBank/DDBJ databases">
        <title>A genome reference for cultivated species of the human gut microbiota.</title>
        <authorList>
            <person name="Zou Y."/>
            <person name="Xue W."/>
            <person name="Luo G."/>
        </authorList>
    </citation>
    <scope>NUCLEOTIDE SEQUENCE [LARGE SCALE GENOMIC DNA]</scope>
    <source>
        <strain evidence="13 14">TF05-12AC</strain>
    </source>
</reference>
<dbReference type="SUPFAM" id="SSF52467">
    <property type="entry name" value="DHS-like NAD/FAD-binding domain"/>
    <property type="match status" value="1"/>
</dbReference>
<evidence type="ECO:0000256" key="4">
    <source>
        <dbReference type="ARBA" id="ARBA00013145"/>
    </source>
</evidence>
<dbReference type="InterPro" id="IPR012846">
    <property type="entry name" value="Acetolactate_synth_lsu"/>
</dbReference>
<feature type="domain" description="Thiamine pyrophosphate enzyme N-terminal TPP-binding" evidence="12">
    <location>
        <begin position="25"/>
        <end position="138"/>
    </location>
</feature>
<dbReference type="UniPathway" id="UPA00047">
    <property type="reaction ID" value="UER00055"/>
</dbReference>
<dbReference type="Gene3D" id="3.40.50.970">
    <property type="match status" value="2"/>
</dbReference>
<dbReference type="GO" id="GO:0009097">
    <property type="term" value="P:isoleucine biosynthetic process"/>
    <property type="evidence" value="ECO:0007669"/>
    <property type="project" value="UniProtKB-UniPathway"/>
</dbReference>
<keyword evidence="6 9" id="KW-0786">Thiamine pyrophosphate</keyword>
<evidence type="ECO:0000256" key="9">
    <source>
        <dbReference type="RuleBase" id="RU003591"/>
    </source>
</evidence>
<evidence type="ECO:0000259" key="11">
    <source>
        <dbReference type="Pfam" id="PF02775"/>
    </source>
</evidence>
<evidence type="ECO:0000313" key="13">
    <source>
        <dbReference type="EMBL" id="RGE67061.1"/>
    </source>
</evidence>